<organism evidence="2 3">
    <name type="scientific">Trichodelitschia bisporula</name>
    <dbReference type="NCBI Taxonomy" id="703511"/>
    <lineage>
        <taxon>Eukaryota</taxon>
        <taxon>Fungi</taxon>
        <taxon>Dikarya</taxon>
        <taxon>Ascomycota</taxon>
        <taxon>Pezizomycotina</taxon>
        <taxon>Dothideomycetes</taxon>
        <taxon>Dothideomycetes incertae sedis</taxon>
        <taxon>Phaeotrichales</taxon>
        <taxon>Phaeotrichaceae</taxon>
        <taxon>Trichodelitschia</taxon>
    </lineage>
</organism>
<name>A0A6G1HTD6_9PEZI</name>
<feature type="region of interest" description="Disordered" evidence="1">
    <location>
        <begin position="14"/>
        <end position="111"/>
    </location>
</feature>
<evidence type="ECO:0000313" key="2">
    <source>
        <dbReference type="EMBL" id="KAF2399171.1"/>
    </source>
</evidence>
<evidence type="ECO:0000313" key="3">
    <source>
        <dbReference type="Proteomes" id="UP000799640"/>
    </source>
</evidence>
<protein>
    <submittedName>
        <fullName evidence="2">Uncharacterized protein</fullName>
    </submittedName>
</protein>
<dbReference type="EMBL" id="ML996698">
    <property type="protein sequence ID" value="KAF2399171.1"/>
    <property type="molecule type" value="Genomic_DNA"/>
</dbReference>
<dbReference type="Proteomes" id="UP000799640">
    <property type="component" value="Unassembled WGS sequence"/>
</dbReference>
<gene>
    <name evidence="2" type="ORF">EJ06DRAFT_74362</name>
</gene>
<accession>A0A6G1HTD6</accession>
<proteinExistence type="predicted"/>
<dbReference type="AlphaFoldDB" id="A0A6G1HTD6"/>
<keyword evidence="3" id="KW-1185">Reference proteome</keyword>
<feature type="compositionally biased region" description="Polar residues" evidence="1">
    <location>
        <begin position="22"/>
        <end position="53"/>
    </location>
</feature>
<sequence length="134" mass="14260">MSIIPSMYTLAFSSVPSPPGSHHNSVSDFASPSSTSVPTKFAHSQASRDSSPHWQAHSPDVNLTLPPSFDSPAVASPITASSPRTVVHVPKQGLKHRSPSAFDEDFGPGIKSLRKDRELIKKSTSGSVELGKRS</sequence>
<reference evidence="2" key="1">
    <citation type="journal article" date="2020" name="Stud. Mycol.">
        <title>101 Dothideomycetes genomes: a test case for predicting lifestyles and emergence of pathogens.</title>
        <authorList>
            <person name="Haridas S."/>
            <person name="Albert R."/>
            <person name="Binder M."/>
            <person name="Bloem J."/>
            <person name="Labutti K."/>
            <person name="Salamov A."/>
            <person name="Andreopoulos B."/>
            <person name="Baker S."/>
            <person name="Barry K."/>
            <person name="Bills G."/>
            <person name="Bluhm B."/>
            <person name="Cannon C."/>
            <person name="Castanera R."/>
            <person name="Culley D."/>
            <person name="Daum C."/>
            <person name="Ezra D."/>
            <person name="Gonzalez J."/>
            <person name="Henrissat B."/>
            <person name="Kuo A."/>
            <person name="Liang C."/>
            <person name="Lipzen A."/>
            <person name="Lutzoni F."/>
            <person name="Magnuson J."/>
            <person name="Mondo S."/>
            <person name="Nolan M."/>
            <person name="Ohm R."/>
            <person name="Pangilinan J."/>
            <person name="Park H.-J."/>
            <person name="Ramirez L."/>
            <person name="Alfaro M."/>
            <person name="Sun H."/>
            <person name="Tritt A."/>
            <person name="Yoshinaga Y."/>
            <person name="Zwiers L.-H."/>
            <person name="Turgeon B."/>
            <person name="Goodwin S."/>
            <person name="Spatafora J."/>
            <person name="Crous P."/>
            <person name="Grigoriev I."/>
        </authorList>
    </citation>
    <scope>NUCLEOTIDE SEQUENCE</scope>
    <source>
        <strain evidence="2">CBS 262.69</strain>
    </source>
</reference>
<evidence type="ECO:0000256" key="1">
    <source>
        <dbReference type="SAM" id="MobiDB-lite"/>
    </source>
</evidence>